<dbReference type="RefSeq" id="XP_014243708.1">
    <property type="nucleotide sequence ID" value="XM_014388222.1"/>
</dbReference>
<feature type="signal peptide" evidence="1">
    <location>
        <begin position="1"/>
        <end position="20"/>
    </location>
</feature>
<evidence type="ECO:0000313" key="2">
    <source>
        <dbReference type="EnsemblMetazoa" id="XP_014243708.1"/>
    </source>
</evidence>
<protein>
    <recommendedName>
        <fullName evidence="4">Insulin-like domain-containing protein</fullName>
    </recommendedName>
</protein>
<keyword evidence="3" id="KW-1185">Reference proteome</keyword>
<dbReference type="EnsemblMetazoa" id="XM_014388222.1">
    <property type="protein sequence ID" value="XP_014243708.1"/>
    <property type="gene ID" value="LOC106663401"/>
</dbReference>
<keyword evidence="1" id="KW-0732">Signal</keyword>
<evidence type="ECO:0008006" key="4">
    <source>
        <dbReference type="Google" id="ProtNLM"/>
    </source>
</evidence>
<dbReference type="PROSITE" id="PS00262">
    <property type="entry name" value="INSULIN"/>
    <property type="match status" value="1"/>
</dbReference>
<reference evidence="2" key="1">
    <citation type="submission" date="2022-01" db="UniProtKB">
        <authorList>
            <consortium name="EnsemblMetazoa"/>
        </authorList>
    </citation>
    <scope>IDENTIFICATION</scope>
</reference>
<dbReference type="GeneID" id="106663401"/>
<evidence type="ECO:0000313" key="3">
    <source>
        <dbReference type="Proteomes" id="UP000494040"/>
    </source>
</evidence>
<sequence length="193" mass="22424">MDVVLKLFLILAFAARNTFAFMKPTCSKDYLRFMVATACSYAKREVSNDDVMKVVEEEFDKHFDDVGNYVTADNEIFHAPLNYRNHKHWREVPFKLFKNKRTTDKFGNFQSDWQNFMKISDNPGFGRFRRLLGLEGASMPSGDIAGIPVPWMNREELHSKGINGNLLYRDIRDTVMKCCTRNCTVDEFKHLCG</sequence>
<evidence type="ECO:0000256" key="1">
    <source>
        <dbReference type="SAM" id="SignalP"/>
    </source>
</evidence>
<name>A0A8I6REK7_CIMLE</name>
<organism evidence="2 3">
    <name type="scientific">Cimex lectularius</name>
    <name type="common">Bed bug</name>
    <name type="synonym">Acanthia lectularia</name>
    <dbReference type="NCBI Taxonomy" id="79782"/>
    <lineage>
        <taxon>Eukaryota</taxon>
        <taxon>Metazoa</taxon>
        <taxon>Ecdysozoa</taxon>
        <taxon>Arthropoda</taxon>
        <taxon>Hexapoda</taxon>
        <taxon>Insecta</taxon>
        <taxon>Pterygota</taxon>
        <taxon>Neoptera</taxon>
        <taxon>Paraneoptera</taxon>
        <taxon>Hemiptera</taxon>
        <taxon>Heteroptera</taxon>
        <taxon>Panheteroptera</taxon>
        <taxon>Cimicomorpha</taxon>
        <taxon>Cimicidae</taxon>
        <taxon>Cimex</taxon>
    </lineage>
</organism>
<dbReference type="AlphaFoldDB" id="A0A8I6REK7"/>
<dbReference type="InterPro" id="IPR022353">
    <property type="entry name" value="Insulin_CS"/>
</dbReference>
<accession>A0A8I6REK7</accession>
<feature type="chain" id="PRO_5035176371" description="Insulin-like domain-containing protein" evidence="1">
    <location>
        <begin position="21"/>
        <end position="193"/>
    </location>
</feature>
<proteinExistence type="predicted"/>
<dbReference type="KEGG" id="clec:106663401"/>
<dbReference type="Proteomes" id="UP000494040">
    <property type="component" value="Unassembled WGS sequence"/>
</dbReference>